<gene>
    <name evidence="1" type="ORF">MUN53_08625</name>
</gene>
<name>A0ABT0C233_9BACT</name>
<accession>A0ABT0C233</accession>
<organism evidence="1 2">
    <name type="scientific">Parabacteroides faecalis</name>
    <dbReference type="NCBI Taxonomy" id="2924040"/>
    <lineage>
        <taxon>Bacteria</taxon>
        <taxon>Pseudomonadati</taxon>
        <taxon>Bacteroidota</taxon>
        <taxon>Bacteroidia</taxon>
        <taxon>Bacteroidales</taxon>
        <taxon>Tannerellaceae</taxon>
        <taxon>Parabacteroides</taxon>
    </lineage>
</organism>
<sequence length="82" mass="9664">MRNQTKEFDENKMSMALMDYYENLPSASHPKTEFLMELARRCQVAVSTTRFWVKYGILPKNPEHLKIIQEMTGIGKEELIKQ</sequence>
<protein>
    <recommendedName>
        <fullName evidence="3">XRE family transcriptional regulator</fullName>
    </recommendedName>
</protein>
<comment type="caution">
    <text evidence="1">The sequence shown here is derived from an EMBL/GenBank/DDBJ whole genome shotgun (WGS) entry which is preliminary data.</text>
</comment>
<evidence type="ECO:0008006" key="3">
    <source>
        <dbReference type="Google" id="ProtNLM"/>
    </source>
</evidence>
<dbReference type="EMBL" id="JAKZMM010000018">
    <property type="protein sequence ID" value="MCJ2380671.1"/>
    <property type="molecule type" value="Genomic_DNA"/>
</dbReference>
<keyword evidence="2" id="KW-1185">Reference proteome</keyword>
<evidence type="ECO:0000313" key="2">
    <source>
        <dbReference type="Proteomes" id="UP001165444"/>
    </source>
</evidence>
<dbReference type="Proteomes" id="UP001165444">
    <property type="component" value="Unassembled WGS sequence"/>
</dbReference>
<evidence type="ECO:0000313" key="1">
    <source>
        <dbReference type="EMBL" id="MCJ2380671.1"/>
    </source>
</evidence>
<proteinExistence type="predicted"/>
<reference evidence="1 2" key="1">
    <citation type="submission" date="2022-03" db="EMBL/GenBank/DDBJ databases">
        <title>Parabacteroides sp. nov. isolated from swine feces.</title>
        <authorList>
            <person name="Bak J.E."/>
        </authorList>
    </citation>
    <scope>NUCLEOTIDE SEQUENCE [LARGE SCALE GENOMIC DNA]</scope>
    <source>
        <strain evidence="1 2">AGMB00274</strain>
    </source>
</reference>
<dbReference type="RefSeq" id="WP_243324782.1">
    <property type="nucleotide sequence ID" value="NZ_JAKZMM010000018.1"/>
</dbReference>